<dbReference type="EMBL" id="JAVYJV010000016">
    <property type="protein sequence ID" value="KAK4350103.1"/>
    <property type="molecule type" value="Genomic_DNA"/>
</dbReference>
<accession>A0AAE1RFE4</accession>
<sequence>MARAMLGLWKEAAKDLRVASMIDFDEEIAEILKKVEPNAHKIEEHCRKYQRLREEKQLRKSECDRQRRQAEAKATYEKSKKKEQQAEHEASDPDFASDLNDGKLIGIIL</sequence>
<keyword evidence="2" id="KW-0802">TPR repeat</keyword>
<dbReference type="PANTHER" id="PTHR45883">
    <property type="entry name" value="HSC70-INTERACTING PROTEIN"/>
    <property type="match status" value="1"/>
</dbReference>
<name>A0AAE1RFE4_9SOLA</name>
<evidence type="ECO:0000256" key="3">
    <source>
        <dbReference type="SAM" id="MobiDB-lite"/>
    </source>
</evidence>
<evidence type="ECO:0000313" key="5">
    <source>
        <dbReference type="Proteomes" id="UP001291623"/>
    </source>
</evidence>
<gene>
    <name evidence="4" type="ORF">RND71_029416</name>
</gene>
<dbReference type="GO" id="GO:0000118">
    <property type="term" value="C:histone deacetylase complex"/>
    <property type="evidence" value="ECO:0007669"/>
    <property type="project" value="TreeGrafter"/>
</dbReference>
<dbReference type="Gene3D" id="1.25.40.10">
    <property type="entry name" value="Tetratricopeptide repeat domain"/>
    <property type="match status" value="1"/>
</dbReference>
<dbReference type="GO" id="GO:0030544">
    <property type="term" value="F:Hsp70 protein binding"/>
    <property type="evidence" value="ECO:0007669"/>
    <property type="project" value="TreeGrafter"/>
</dbReference>
<reference evidence="4" key="1">
    <citation type="submission" date="2023-12" db="EMBL/GenBank/DDBJ databases">
        <title>Genome assembly of Anisodus tanguticus.</title>
        <authorList>
            <person name="Wang Y.-J."/>
        </authorList>
    </citation>
    <scope>NUCLEOTIDE SEQUENCE</scope>
    <source>
        <strain evidence="4">KB-2021</strain>
        <tissue evidence="4">Leaf</tissue>
    </source>
</reference>
<feature type="region of interest" description="Disordered" evidence="3">
    <location>
        <begin position="57"/>
        <end position="101"/>
    </location>
</feature>
<dbReference type="InterPro" id="IPR011990">
    <property type="entry name" value="TPR-like_helical_dom_sf"/>
</dbReference>
<protein>
    <submittedName>
        <fullName evidence="4">Uncharacterized protein</fullName>
    </submittedName>
</protein>
<dbReference type="Proteomes" id="UP001291623">
    <property type="component" value="Unassembled WGS sequence"/>
</dbReference>
<evidence type="ECO:0000256" key="2">
    <source>
        <dbReference type="ARBA" id="ARBA00022803"/>
    </source>
</evidence>
<evidence type="ECO:0000256" key="1">
    <source>
        <dbReference type="ARBA" id="ARBA00022737"/>
    </source>
</evidence>
<proteinExistence type="predicted"/>
<dbReference type="PANTHER" id="PTHR45883:SF7">
    <property type="entry name" value="TPR REPEAT-CONTAINING THIOREDOXIN TDX"/>
    <property type="match status" value="1"/>
</dbReference>
<keyword evidence="1" id="KW-0677">Repeat</keyword>
<feature type="compositionally biased region" description="Basic and acidic residues" evidence="3">
    <location>
        <begin position="57"/>
        <end position="91"/>
    </location>
</feature>
<evidence type="ECO:0000313" key="4">
    <source>
        <dbReference type="EMBL" id="KAK4350103.1"/>
    </source>
</evidence>
<comment type="caution">
    <text evidence="4">The sequence shown here is derived from an EMBL/GenBank/DDBJ whole genome shotgun (WGS) entry which is preliminary data.</text>
</comment>
<keyword evidence="5" id="KW-1185">Reference proteome</keyword>
<dbReference type="AlphaFoldDB" id="A0AAE1RFE4"/>
<organism evidence="4 5">
    <name type="scientific">Anisodus tanguticus</name>
    <dbReference type="NCBI Taxonomy" id="243964"/>
    <lineage>
        <taxon>Eukaryota</taxon>
        <taxon>Viridiplantae</taxon>
        <taxon>Streptophyta</taxon>
        <taxon>Embryophyta</taxon>
        <taxon>Tracheophyta</taxon>
        <taxon>Spermatophyta</taxon>
        <taxon>Magnoliopsida</taxon>
        <taxon>eudicotyledons</taxon>
        <taxon>Gunneridae</taxon>
        <taxon>Pentapetalae</taxon>
        <taxon>asterids</taxon>
        <taxon>lamiids</taxon>
        <taxon>Solanales</taxon>
        <taxon>Solanaceae</taxon>
        <taxon>Solanoideae</taxon>
        <taxon>Hyoscyameae</taxon>
        <taxon>Anisodus</taxon>
    </lineage>
</organism>